<reference evidence="3 4" key="1">
    <citation type="journal article" date="2010" name="PLoS ONE">
        <title>The genome sequence of the rumen methanogen Methanobrevibacter ruminantium reveals new possibilities for controlling ruminant methane emissions.</title>
        <authorList>
            <person name="Leahy S.C."/>
            <person name="Kelly W.J."/>
            <person name="Altermann E."/>
            <person name="Ronimus R.S."/>
            <person name="Yeoman C.J."/>
            <person name="Pacheco D.M."/>
            <person name="Li D."/>
            <person name="Kong Z."/>
            <person name="McTavish S."/>
            <person name="Sang C."/>
            <person name="Lambie S.C."/>
            <person name="Janssen P.H."/>
            <person name="Dey D."/>
            <person name="Attwood G.T."/>
        </authorList>
    </citation>
    <scope>NUCLEOTIDE SEQUENCE [LARGE SCALE GENOMIC DNA]</scope>
    <source>
        <strain evidence="4">ATCC 35063 / DSM 1093 / JCM 13430 / OCM 146 / M1</strain>
    </source>
</reference>
<protein>
    <submittedName>
        <fullName evidence="3">ATPase</fullName>
    </submittedName>
</protein>
<accession>D3DYK7</accession>
<proteinExistence type="predicted"/>
<dbReference type="Gene3D" id="1.10.10.10">
    <property type="entry name" value="Winged helix-like DNA-binding domain superfamily/Winged helix DNA-binding domain"/>
    <property type="match status" value="1"/>
</dbReference>
<gene>
    <name evidence="3" type="ordered locus">mru_0075</name>
</gene>
<dbReference type="Pfam" id="PF13173">
    <property type="entry name" value="AAA_14"/>
    <property type="match status" value="1"/>
</dbReference>
<dbReference type="Proteomes" id="UP000008680">
    <property type="component" value="Chromosome"/>
</dbReference>
<feature type="domain" description="AAA" evidence="1">
    <location>
        <begin position="20"/>
        <end position="149"/>
    </location>
</feature>
<evidence type="ECO:0000313" key="3">
    <source>
        <dbReference type="EMBL" id="ADC45927.1"/>
    </source>
</evidence>
<dbReference type="OrthoDB" id="371918at2157"/>
<dbReference type="GeneID" id="8769693"/>
<evidence type="ECO:0000259" key="1">
    <source>
        <dbReference type="Pfam" id="PF13173"/>
    </source>
</evidence>
<keyword evidence="4" id="KW-1185">Reference proteome</keyword>
<dbReference type="PANTHER" id="PTHR33295:SF20">
    <property type="entry name" value="ATPASE"/>
    <property type="match status" value="1"/>
</dbReference>
<dbReference type="InterPro" id="IPR036390">
    <property type="entry name" value="WH_DNA-bd_sf"/>
</dbReference>
<evidence type="ECO:0000313" key="4">
    <source>
        <dbReference type="Proteomes" id="UP000008680"/>
    </source>
</evidence>
<sequence length="409" mass="48202">MVKRELYMNKINSFIDKDLIKIITGVRRSGKSYFFKLIINELKERGVAEENILLIDFELPQYRHIKTSEELDEIVLDFIDSHPEKTYLFFDEIQNVSEWELSVNSYYKLSKSDIYITGSNFKLLSKELASFLTGRYVSINMYPFSFNEFIDYKKEIGSLPINSNELNTELENYFDEYFRYGGFPTAISSNDHKEIILNDLYSSIILNDIVTRYEIRNVGLFSRIIKFLIENVGNLISANSLYNYLRGQGMEITKPTIYNYLNYLESANILSKITREDLVGKREINGSEKYYLIDQGFYRSQLEIKQENTGRIIENIVYLELLRRGYTITIGCIGKLEVDFVCKRNNERIYIQVAYYLSSDETIEREFEPLRRISDNYPKYVLSMDKTDQSREGIKHLNIIQFLRSSEDI</sequence>
<dbReference type="Pfam" id="PF13635">
    <property type="entry name" value="DUF4143"/>
    <property type="match status" value="1"/>
</dbReference>
<dbReference type="PATRIC" id="fig|634498.28.peg.79"/>
<dbReference type="AlphaFoldDB" id="D3DYK7"/>
<dbReference type="SUPFAM" id="SSF52540">
    <property type="entry name" value="P-loop containing nucleoside triphosphate hydrolases"/>
    <property type="match status" value="1"/>
</dbReference>
<dbReference type="RefSeq" id="WP_012954883.1">
    <property type="nucleotide sequence ID" value="NC_013790.1"/>
</dbReference>
<feature type="domain" description="DUF4143" evidence="2">
    <location>
        <begin position="208"/>
        <end position="355"/>
    </location>
</feature>
<evidence type="ECO:0000259" key="2">
    <source>
        <dbReference type="Pfam" id="PF13635"/>
    </source>
</evidence>
<dbReference type="InterPro" id="IPR036388">
    <property type="entry name" value="WH-like_DNA-bd_sf"/>
</dbReference>
<dbReference type="InterPro" id="IPR027417">
    <property type="entry name" value="P-loop_NTPase"/>
</dbReference>
<dbReference type="KEGG" id="mru:mru_0075"/>
<dbReference type="SUPFAM" id="SSF46785">
    <property type="entry name" value="Winged helix' DNA-binding domain"/>
    <property type="match status" value="1"/>
</dbReference>
<dbReference type="HOGENOM" id="CLU_041527_1_1_2"/>
<name>D3DYK7_METRM</name>
<dbReference type="eggNOG" id="arCOG03167">
    <property type="taxonomic scope" value="Archaea"/>
</dbReference>
<dbReference type="STRING" id="634498.mru_0075"/>
<dbReference type="PANTHER" id="PTHR33295">
    <property type="entry name" value="ATPASE"/>
    <property type="match status" value="1"/>
</dbReference>
<dbReference type="GO" id="GO:0003700">
    <property type="term" value="F:DNA-binding transcription factor activity"/>
    <property type="evidence" value="ECO:0007669"/>
    <property type="project" value="InterPro"/>
</dbReference>
<dbReference type="InterPro" id="IPR025420">
    <property type="entry name" value="DUF4143"/>
</dbReference>
<dbReference type="EMBL" id="CP001719">
    <property type="protein sequence ID" value="ADC45927.1"/>
    <property type="molecule type" value="Genomic_DNA"/>
</dbReference>
<dbReference type="InterPro" id="IPR041682">
    <property type="entry name" value="AAA_14"/>
</dbReference>
<organism evidence="3 4">
    <name type="scientific">Methanobrevibacter ruminantium (strain ATCC 35063 / DSM 1093 / JCM 13430 / OCM 146 / M1)</name>
    <name type="common">Methanobacterium ruminantium</name>
    <dbReference type="NCBI Taxonomy" id="634498"/>
    <lineage>
        <taxon>Archaea</taxon>
        <taxon>Methanobacteriati</taxon>
        <taxon>Methanobacteriota</taxon>
        <taxon>Methanomada group</taxon>
        <taxon>Methanobacteria</taxon>
        <taxon>Methanobacteriales</taxon>
        <taxon>Methanobacteriaceae</taxon>
        <taxon>Methanobrevibacter</taxon>
    </lineage>
</organism>